<proteinExistence type="predicted"/>
<keyword evidence="2" id="KW-1185">Reference proteome</keyword>
<protein>
    <submittedName>
        <fullName evidence="1">Uncharacterized protein</fullName>
    </submittedName>
</protein>
<dbReference type="Proteomes" id="UP001178507">
    <property type="component" value="Unassembled WGS sequence"/>
</dbReference>
<comment type="caution">
    <text evidence="1">The sequence shown here is derived from an EMBL/GenBank/DDBJ whole genome shotgun (WGS) entry which is preliminary data.</text>
</comment>
<gene>
    <name evidence="1" type="ORF">EVOR1521_LOCUS11072</name>
</gene>
<organism evidence="1 2">
    <name type="scientific">Effrenium voratum</name>
    <dbReference type="NCBI Taxonomy" id="2562239"/>
    <lineage>
        <taxon>Eukaryota</taxon>
        <taxon>Sar</taxon>
        <taxon>Alveolata</taxon>
        <taxon>Dinophyceae</taxon>
        <taxon>Suessiales</taxon>
        <taxon>Symbiodiniaceae</taxon>
        <taxon>Effrenium</taxon>
    </lineage>
</organism>
<evidence type="ECO:0000313" key="1">
    <source>
        <dbReference type="EMBL" id="CAJ1384155.1"/>
    </source>
</evidence>
<dbReference type="EMBL" id="CAUJNA010001090">
    <property type="protein sequence ID" value="CAJ1384155.1"/>
    <property type="molecule type" value="Genomic_DNA"/>
</dbReference>
<accession>A0AA36IAS5</accession>
<dbReference type="AlphaFoldDB" id="A0AA36IAS5"/>
<sequence length="377" mass="43330">MADWQDGVVYNTYINCSEDQIALTCYSLGGKEDKYRMRPDATVRNLSEMLQRQVVSMSREGEMSILRPMDRLRDFVSDEDRVVFCTFGWNQILVLQTLEALAKGAFSKSAFNLDWKSTLGVDSRSLEQRVAEHIGQGAPVRVRRYFLQLMQKYLADAEGWKLLDLSLGQHWRHFVPFTGFKHHWTQHAAELCAFSATTPVPQRPPSMFLFRKDPFGHVKDGLPLSADRQFPRPIQQCALLRKGLEFGSFVPVAPNTLHKDQFRELILSMDGIPPHPEEEASVDSLEPSFFEAEELMRLLHVQFRLSANIPALVEGPFDEELARGLAEMLRLQFRGAMPERPCRGSLVLLPWADSWEKLEDDNLWEDLVRPVKFIFLC</sequence>
<name>A0AA36IAS5_9DINO</name>
<evidence type="ECO:0000313" key="2">
    <source>
        <dbReference type="Proteomes" id="UP001178507"/>
    </source>
</evidence>
<reference evidence="1" key="1">
    <citation type="submission" date="2023-08" db="EMBL/GenBank/DDBJ databases">
        <authorList>
            <person name="Chen Y."/>
            <person name="Shah S."/>
            <person name="Dougan E. K."/>
            <person name="Thang M."/>
            <person name="Chan C."/>
        </authorList>
    </citation>
    <scope>NUCLEOTIDE SEQUENCE</scope>
</reference>